<keyword evidence="3" id="KW-1185">Reference proteome</keyword>
<dbReference type="InterPro" id="IPR001251">
    <property type="entry name" value="CRAL-TRIO_dom"/>
</dbReference>
<dbReference type="Proteomes" id="UP001231518">
    <property type="component" value="Chromosome 13"/>
</dbReference>
<dbReference type="PANTHER" id="PTHR10174:SF222">
    <property type="entry name" value="GH10083P-RELATED"/>
    <property type="match status" value="1"/>
</dbReference>
<dbReference type="Gene3D" id="3.40.525.10">
    <property type="entry name" value="CRAL-TRIO lipid binding domain"/>
    <property type="match status" value="1"/>
</dbReference>
<name>A0AAD8DPI5_MYTSE</name>
<comment type="caution">
    <text evidence="2">The sequence shown here is derived from an EMBL/GenBank/DDBJ whole genome shotgun (WGS) entry which is preliminary data.</text>
</comment>
<evidence type="ECO:0000313" key="3">
    <source>
        <dbReference type="Proteomes" id="UP001231518"/>
    </source>
</evidence>
<reference evidence="2" key="1">
    <citation type="submission" date="2023-03" db="EMBL/GenBank/DDBJ databases">
        <title>Chromosome-level genomes of two armyworms, Mythimna separata and Mythimna loreyi, provide insights into the biosynthesis and reception of sex pheromones.</title>
        <authorList>
            <person name="Zhao H."/>
        </authorList>
    </citation>
    <scope>NUCLEOTIDE SEQUENCE</scope>
    <source>
        <strain evidence="2">BeijingLab</strain>
        <tissue evidence="2">Pupa</tissue>
    </source>
</reference>
<dbReference type="PROSITE" id="PS50191">
    <property type="entry name" value="CRAL_TRIO"/>
    <property type="match status" value="1"/>
</dbReference>
<sequence>MTQVNEKDVAAIRDWLAKEPTLPKNFEDILIRKFLFSCHCSLERTKRCIQDFCTSRANMNEIFTNRDPQSTKVKTAFDITTVATYIAGVDEILIHRLNDTEKYDFYDVVKSFMLQADQWLRLERETLPENHIVILDIGVYTLMMVARSNILFFQRFAIFLLEAMPVRLAQIHVINCPSFYEYMYGLVKGALPQKTRDIIHFHTDHMSLHKHINKKYLPSEYGGDAGSMVEQSSSWIKDINQNRKFFLNDDLWKADVSKKVKNGAVETAMSGSFRTLAID</sequence>
<dbReference type="CDD" id="cd00170">
    <property type="entry name" value="SEC14"/>
    <property type="match status" value="1"/>
</dbReference>
<dbReference type="GO" id="GO:0016020">
    <property type="term" value="C:membrane"/>
    <property type="evidence" value="ECO:0007669"/>
    <property type="project" value="TreeGrafter"/>
</dbReference>
<accession>A0AAD8DPI5</accession>
<dbReference type="Pfam" id="PF00650">
    <property type="entry name" value="CRAL_TRIO"/>
    <property type="match status" value="1"/>
</dbReference>
<dbReference type="InterPro" id="IPR036273">
    <property type="entry name" value="CRAL/TRIO_N_dom_sf"/>
</dbReference>
<organism evidence="2 3">
    <name type="scientific">Mythimna separata</name>
    <name type="common">Oriental armyworm</name>
    <name type="synonym">Pseudaletia separata</name>
    <dbReference type="NCBI Taxonomy" id="271217"/>
    <lineage>
        <taxon>Eukaryota</taxon>
        <taxon>Metazoa</taxon>
        <taxon>Ecdysozoa</taxon>
        <taxon>Arthropoda</taxon>
        <taxon>Hexapoda</taxon>
        <taxon>Insecta</taxon>
        <taxon>Pterygota</taxon>
        <taxon>Neoptera</taxon>
        <taxon>Endopterygota</taxon>
        <taxon>Lepidoptera</taxon>
        <taxon>Glossata</taxon>
        <taxon>Ditrysia</taxon>
        <taxon>Noctuoidea</taxon>
        <taxon>Noctuidae</taxon>
        <taxon>Noctuinae</taxon>
        <taxon>Hadenini</taxon>
        <taxon>Mythimna</taxon>
    </lineage>
</organism>
<protein>
    <recommendedName>
        <fullName evidence="1">CRAL-TRIO domain-containing protein</fullName>
    </recommendedName>
</protein>
<proteinExistence type="predicted"/>
<dbReference type="SMART" id="SM00516">
    <property type="entry name" value="SEC14"/>
    <property type="match status" value="1"/>
</dbReference>
<evidence type="ECO:0000259" key="1">
    <source>
        <dbReference type="PROSITE" id="PS50191"/>
    </source>
</evidence>
<dbReference type="PANTHER" id="PTHR10174">
    <property type="entry name" value="ALPHA-TOCOPHEROL TRANSFER PROTEIN-RELATED"/>
    <property type="match status" value="1"/>
</dbReference>
<dbReference type="GO" id="GO:1902936">
    <property type="term" value="F:phosphatidylinositol bisphosphate binding"/>
    <property type="evidence" value="ECO:0007669"/>
    <property type="project" value="TreeGrafter"/>
</dbReference>
<dbReference type="SUPFAM" id="SSF46938">
    <property type="entry name" value="CRAL/TRIO N-terminal domain"/>
    <property type="match status" value="1"/>
</dbReference>
<dbReference type="InterPro" id="IPR036865">
    <property type="entry name" value="CRAL-TRIO_dom_sf"/>
</dbReference>
<evidence type="ECO:0000313" key="2">
    <source>
        <dbReference type="EMBL" id="KAJ8714606.1"/>
    </source>
</evidence>
<feature type="domain" description="CRAL-TRIO" evidence="1">
    <location>
        <begin position="96"/>
        <end position="229"/>
    </location>
</feature>
<gene>
    <name evidence="2" type="ORF">PYW07_002831</name>
</gene>
<dbReference type="SUPFAM" id="SSF52087">
    <property type="entry name" value="CRAL/TRIO domain"/>
    <property type="match status" value="1"/>
</dbReference>
<dbReference type="AlphaFoldDB" id="A0AAD8DPI5"/>
<dbReference type="EMBL" id="JARGEI010000019">
    <property type="protein sequence ID" value="KAJ8714606.1"/>
    <property type="molecule type" value="Genomic_DNA"/>
</dbReference>